<keyword evidence="4" id="KW-0805">Transcription regulation</keyword>
<dbReference type="AlphaFoldDB" id="A0A9W9KBS3"/>
<reference evidence="10" key="1">
    <citation type="submission" date="2022-11" db="EMBL/GenBank/DDBJ databases">
        <authorList>
            <person name="Petersen C."/>
        </authorList>
    </citation>
    <scope>NUCLEOTIDE SEQUENCE</scope>
    <source>
        <strain evidence="10">IBT 30069</strain>
    </source>
</reference>
<evidence type="ECO:0000256" key="3">
    <source>
        <dbReference type="ARBA" id="ARBA00022833"/>
    </source>
</evidence>
<comment type="caution">
    <text evidence="10">The sequence shown here is derived from an EMBL/GenBank/DDBJ whole genome shotgun (WGS) entry which is preliminary data.</text>
</comment>
<keyword evidence="11" id="KW-1185">Reference proteome</keyword>
<dbReference type="Pfam" id="PF04082">
    <property type="entry name" value="Fungal_trans"/>
    <property type="match status" value="1"/>
</dbReference>
<keyword evidence="3" id="KW-0862">Zinc</keyword>
<evidence type="ECO:0000256" key="6">
    <source>
        <dbReference type="ARBA" id="ARBA00023163"/>
    </source>
</evidence>
<evidence type="ECO:0000256" key="1">
    <source>
        <dbReference type="ARBA" id="ARBA00004123"/>
    </source>
</evidence>
<dbReference type="GO" id="GO:0005634">
    <property type="term" value="C:nucleus"/>
    <property type="evidence" value="ECO:0007669"/>
    <property type="project" value="UniProtKB-SubCell"/>
</dbReference>
<dbReference type="CDD" id="cd12148">
    <property type="entry name" value="fungal_TF_MHR"/>
    <property type="match status" value="1"/>
</dbReference>
<dbReference type="GO" id="GO:0008270">
    <property type="term" value="F:zinc ion binding"/>
    <property type="evidence" value="ECO:0007669"/>
    <property type="project" value="InterPro"/>
</dbReference>
<organism evidence="10 11">
    <name type="scientific">Penicillium angulare</name>
    <dbReference type="NCBI Taxonomy" id="116970"/>
    <lineage>
        <taxon>Eukaryota</taxon>
        <taxon>Fungi</taxon>
        <taxon>Dikarya</taxon>
        <taxon>Ascomycota</taxon>
        <taxon>Pezizomycotina</taxon>
        <taxon>Eurotiomycetes</taxon>
        <taxon>Eurotiomycetidae</taxon>
        <taxon>Eurotiales</taxon>
        <taxon>Aspergillaceae</taxon>
        <taxon>Penicillium</taxon>
    </lineage>
</organism>
<dbReference type="InterPro" id="IPR052202">
    <property type="entry name" value="Yeast_MetPath_Reg"/>
</dbReference>
<evidence type="ECO:0000256" key="2">
    <source>
        <dbReference type="ARBA" id="ARBA00022723"/>
    </source>
</evidence>
<comment type="subcellular location">
    <subcellularLocation>
        <location evidence="1">Nucleus</location>
    </subcellularLocation>
</comment>
<keyword evidence="6" id="KW-0804">Transcription</keyword>
<evidence type="ECO:0000256" key="8">
    <source>
        <dbReference type="SAM" id="MobiDB-lite"/>
    </source>
</evidence>
<dbReference type="EMBL" id="JAPQKH010000004">
    <property type="protein sequence ID" value="KAJ5100515.1"/>
    <property type="molecule type" value="Genomic_DNA"/>
</dbReference>
<dbReference type="OrthoDB" id="189997at2759"/>
<evidence type="ECO:0000256" key="7">
    <source>
        <dbReference type="ARBA" id="ARBA00023242"/>
    </source>
</evidence>
<dbReference type="GO" id="GO:0045944">
    <property type="term" value="P:positive regulation of transcription by RNA polymerase II"/>
    <property type="evidence" value="ECO:0007669"/>
    <property type="project" value="TreeGrafter"/>
</dbReference>
<evidence type="ECO:0000256" key="5">
    <source>
        <dbReference type="ARBA" id="ARBA00023125"/>
    </source>
</evidence>
<reference evidence="10" key="2">
    <citation type="journal article" date="2023" name="IMA Fungus">
        <title>Comparative genomic study of the Penicillium genus elucidates a diverse pangenome and 15 lateral gene transfer events.</title>
        <authorList>
            <person name="Petersen C."/>
            <person name="Sorensen T."/>
            <person name="Nielsen M.R."/>
            <person name="Sondergaard T.E."/>
            <person name="Sorensen J.L."/>
            <person name="Fitzpatrick D.A."/>
            <person name="Frisvad J.C."/>
            <person name="Nielsen K.L."/>
        </authorList>
    </citation>
    <scope>NUCLEOTIDE SEQUENCE</scope>
    <source>
        <strain evidence="10">IBT 30069</strain>
    </source>
</reference>
<accession>A0A9W9KBS3</accession>
<keyword evidence="2" id="KW-0479">Metal-binding</keyword>
<dbReference type="GO" id="GO:0006351">
    <property type="term" value="P:DNA-templated transcription"/>
    <property type="evidence" value="ECO:0007669"/>
    <property type="project" value="InterPro"/>
</dbReference>
<feature type="region of interest" description="Disordered" evidence="8">
    <location>
        <begin position="301"/>
        <end position="322"/>
    </location>
</feature>
<feature type="domain" description="Xylanolytic transcriptional activator regulatory" evidence="9">
    <location>
        <begin position="5"/>
        <end position="97"/>
    </location>
</feature>
<gene>
    <name evidence="10" type="ORF">N7456_006567</name>
</gene>
<proteinExistence type="predicted"/>
<evidence type="ECO:0000259" key="9">
    <source>
        <dbReference type="Pfam" id="PF04082"/>
    </source>
</evidence>
<sequence>MENAAAVMLGRPISLPDEEVDVEYPDIIDDWSSTEGALASLTKPTVAMSMAVHGFRYRRLLGRIHTSLYSKRALADVTGNSAAVSIELLRTELETWKASTPSLVPLSGQALSFFTTKDGFDTDYYYAILLLYRVQIIKSNEASRSAFFNCLQAAENILHAYRDQFIGRPTCYTWVALYEIILAGLTYLHCIWTSPDIRQTTRPDQVSSVCTDCTVVLVVMAEKWAAAAPYRDIFEALANRTMTMITDARYGESGLPSVFTESVDPDVETLMQWRTDIPHTGISDEIDSLLACLVGDQPSGMQAGNNEESYDGDHLRNSHIWN</sequence>
<evidence type="ECO:0000313" key="10">
    <source>
        <dbReference type="EMBL" id="KAJ5100515.1"/>
    </source>
</evidence>
<protein>
    <submittedName>
        <fullName evidence="10">Transcriptional activator protein acu-15</fullName>
    </submittedName>
</protein>
<dbReference type="PANTHER" id="PTHR47782">
    <property type="entry name" value="ZN(II)2CYS6 TRANSCRIPTION FACTOR (EUROFUNG)-RELATED"/>
    <property type="match status" value="1"/>
</dbReference>
<dbReference type="GO" id="GO:0000981">
    <property type="term" value="F:DNA-binding transcription factor activity, RNA polymerase II-specific"/>
    <property type="evidence" value="ECO:0007669"/>
    <property type="project" value="TreeGrafter"/>
</dbReference>
<name>A0A9W9KBS3_9EURO</name>
<dbReference type="Proteomes" id="UP001149165">
    <property type="component" value="Unassembled WGS sequence"/>
</dbReference>
<keyword evidence="7" id="KW-0539">Nucleus</keyword>
<dbReference type="PANTHER" id="PTHR47782:SF12">
    <property type="entry name" value="ZN(II)2CYS6 TRANSCRIPTION FACTOR (EUROFUNG)"/>
    <property type="match status" value="1"/>
</dbReference>
<evidence type="ECO:0000256" key="4">
    <source>
        <dbReference type="ARBA" id="ARBA00023015"/>
    </source>
</evidence>
<keyword evidence="5" id="KW-0238">DNA-binding</keyword>
<dbReference type="GO" id="GO:0043565">
    <property type="term" value="F:sequence-specific DNA binding"/>
    <property type="evidence" value="ECO:0007669"/>
    <property type="project" value="TreeGrafter"/>
</dbReference>
<evidence type="ECO:0000313" key="11">
    <source>
        <dbReference type="Proteomes" id="UP001149165"/>
    </source>
</evidence>
<dbReference type="InterPro" id="IPR007219">
    <property type="entry name" value="XnlR_reg_dom"/>
</dbReference>